<keyword evidence="2" id="KW-1185">Reference proteome</keyword>
<accession>A0A8B9G4L6</accession>
<dbReference type="AlphaFoldDB" id="A0A8B9G4L6"/>
<proteinExistence type="predicted"/>
<organism evidence="1 2">
    <name type="scientific">Amazona collaria</name>
    <name type="common">yellow-billed parrot</name>
    <dbReference type="NCBI Taxonomy" id="241587"/>
    <lineage>
        <taxon>Eukaryota</taxon>
        <taxon>Metazoa</taxon>
        <taxon>Chordata</taxon>
        <taxon>Craniata</taxon>
        <taxon>Vertebrata</taxon>
        <taxon>Euteleostomi</taxon>
        <taxon>Archelosauria</taxon>
        <taxon>Archosauria</taxon>
        <taxon>Dinosauria</taxon>
        <taxon>Saurischia</taxon>
        <taxon>Theropoda</taxon>
        <taxon>Coelurosauria</taxon>
        <taxon>Aves</taxon>
        <taxon>Neognathae</taxon>
        <taxon>Neoaves</taxon>
        <taxon>Telluraves</taxon>
        <taxon>Australaves</taxon>
        <taxon>Psittaciformes</taxon>
        <taxon>Psittacidae</taxon>
        <taxon>Amazona</taxon>
    </lineage>
</organism>
<reference evidence="1" key="1">
    <citation type="submission" date="2025-08" db="UniProtKB">
        <authorList>
            <consortium name="Ensembl"/>
        </authorList>
    </citation>
    <scope>IDENTIFICATION</scope>
</reference>
<dbReference type="Ensembl" id="ENSACOT00000019667.1">
    <property type="protein sequence ID" value="ENSACOP00000018991.1"/>
    <property type="gene ID" value="ENSACOG00000013078.1"/>
</dbReference>
<evidence type="ECO:0000313" key="2">
    <source>
        <dbReference type="Proteomes" id="UP000694522"/>
    </source>
</evidence>
<name>A0A8B9G4L6_9PSIT</name>
<evidence type="ECO:0000313" key="1">
    <source>
        <dbReference type="Ensembl" id="ENSACOP00000018991.1"/>
    </source>
</evidence>
<protein>
    <submittedName>
        <fullName evidence="1">Uncharacterized protein</fullName>
    </submittedName>
</protein>
<reference evidence="1" key="2">
    <citation type="submission" date="2025-09" db="UniProtKB">
        <authorList>
            <consortium name="Ensembl"/>
        </authorList>
    </citation>
    <scope>IDENTIFICATION</scope>
</reference>
<sequence>SHYCQTLTNKADVKYKAEPRWSMWKIKLHLGFYSLTCSKVWQTFHFGQPIGQGLSSALFQVLPEHDKIKK</sequence>
<dbReference type="Proteomes" id="UP000694522">
    <property type="component" value="Unplaced"/>
</dbReference>